<feature type="region of interest" description="Disordered" evidence="1">
    <location>
        <begin position="87"/>
        <end position="141"/>
    </location>
</feature>
<proteinExistence type="predicted"/>
<dbReference type="Gene3D" id="3.40.30.10">
    <property type="entry name" value="Glutaredoxin"/>
    <property type="match status" value="1"/>
</dbReference>
<name>A0A1F7GZQ5_9BACT</name>
<evidence type="ECO:0000313" key="3">
    <source>
        <dbReference type="EMBL" id="OGK24600.1"/>
    </source>
</evidence>
<evidence type="ECO:0000259" key="2">
    <source>
        <dbReference type="Pfam" id="PF00462"/>
    </source>
</evidence>
<evidence type="ECO:0000313" key="4">
    <source>
        <dbReference type="Proteomes" id="UP000177159"/>
    </source>
</evidence>
<feature type="region of interest" description="Disordered" evidence="1">
    <location>
        <begin position="159"/>
        <end position="227"/>
    </location>
</feature>
<dbReference type="Proteomes" id="UP000177159">
    <property type="component" value="Unassembled WGS sequence"/>
</dbReference>
<dbReference type="AlphaFoldDB" id="A0A1F7GZQ5"/>
<dbReference type="Pfam" id="PF00462">
    <property type="entry name" value="Glutaredoxin"/>
    <property type="match status" value="1"/>
</dbReference>
<dbReference type="SUPFAM" id="SSF52833">
    <property type="entry name" value="Thioredoxin-like"/>
    <property type="match status" value="1"/>
</dbReference>
<accession>A0A1F7GZQ5</accession>
<feature type="compositionally biased region" description="Pro residues" evidence="1">
    <location>
        <begin position="208"/>
        <end position="219"/>
    </location>
</feature>
<organism evidence="3 4">
    <name type="scientific">Candidatus Roizmanbacteria bacterium RIFCSPHIGHO2_02_FULL_37_24</name>
    <dbReference type="NCBI Taxonomy" id="1802037"/>
    <lineage>
        <taxon>Bacteria</taxon>
        <taxon>Candidatus Roizmaniibacteriota</taxon>
    </lineage>
</organism>
<feature type="domain" description="Glutaredoxin" evidence="2">
    <location>
        <begin position="14"/>
        <end position="60"/>
    </location>
</feature>
<feature type="compositionally biased region" description="Low complexity" evidence="1">
    <location>
        <begin position="103"/>
        <end position="121"/>
    </location>
</feature>
<evidence type="ECO:0000256" key="1">
    <source>
        <dbReference type="SAM" id="MobiDB-lite"/>
    </source>
</evidence>
<dbReference type="InterPro" id="IPR036249">
    <property type="entry name" value="Thioredoxin-like_sf"/>
</dbReference>
<comment type="caution">
    <text evidence="3">The sequence shown here is derived from an EMBL/GenBank/DDBJ whole genome shotgun (WGS) entry which is preliminary data.</text>
</comment>
<reference evidence="3 4" key="1">
    <citation type="journal article" date="2016" name="Nat. Commun.">
        <title>Thousands of microbial genomes shed light on interconnected biogeochemical processes in an aquifer system.</title>
        <authorList>
            <person name="Anantharaman K."/>
            <person name="Brown C.T."/>
            <person name="Hug L.A."/>
            <person name="Sharon I."/>
            <person name="Castelle C.J."/>
            <person name="Probst A.J."/>
            <person name="Thomas B.C."/>
            <person name="Singh A."/>
            <person name="Wilkins M.J."/>
            <person name="Karaoz U."/>
            <person name="Brodie E.L."/>
            <person name="Williams K.H."/>
            <person name="Hubbard S.S."/>
            <person name="Banfield J.F."/>
        </authorList>
    </citation>
    <scope>NUCLEOTIDE SEQUENCE [LARGE SCALE GENOMIC DNA]</scope>
</reference>
<gene>
    <name evidence="3" type="ORF">A3C24_02310</name>
</gene>
<feature type="compositionally biased region" description="Low complexity" evidence="1">
    <location>
        <begin position="185"/>
        <end position="194"/>
    </location>
</feature>
<dbReference type="CDD" id="cd02976">
    <property type="entry name" value="NrdH"/>
    <property type="match status" value="1"/>
</dbReference>
<feature type="compositionally biased region" description="Polar residues" evidence="1">
    <location>
        <begin position="122"/>
        <end position="134"/>
    </location>
</feature>
<protein>
    <recommendedName>
        <fullName evidence="2">Glutaredoxin domain-containing protein</fullName>
    </recommendedName>
</protein>
<sequence>MKITLYTIADDKSAFCKDVKAYLTSKSLPFDEKRVDQDREALSAMLTVSNNFAGVPFTVIEKDDGQKVMLKGFTQPEFDTALTTEAAKAGEPTKPQSAGTSTPVNQNVQQAKQAVQAGQPPSSNQQTTTNLQDPKSSDGIKVNQTTKAQEELDGILNDLKSKGGVDLGVQPTQTPQTPPAPQAPQEPVTPAVPQMPQVPLTPEKPKEPIPQTPPAPQGPKIPDFPAK</sequence>
<dbReference type="InterPro" id="IPR002109">
    <property type="entry name" value="Glutaredoxin"/>
</dbReference>
<dbReference type="EMBL" id="MFZM01000005">
    <property type="protein sequence ID" value="OGK24600.1"/>
    <property type="molecule type" value="Genomic_DNA"/>
</dbReference>